<name>A0A382Z7K9_9ZZZZ</name>
<evidence type="ECO:0000259" key="1">
    <source>
        <dbReference type="Pfam" id="PF03807"/>
    </source>
</evidence>
<dbReference type="AlphaFoldDB" id="A0A382Z7K9"/>
<reference evidence="2" key="1">
    <citation type="submission" date="2018-05" db="EMBL/GenBank/DDBJ databases">
        <authorList>
            <person name="Lanie J.A."/>
            <person name="Ng W.-L."/>
            <person name="Kazmierczak K.M."/>
            <person name="Andrzejewski T.M."/>
            <person name="Davidsen T.M."/>
            <person name="Wayne K.J."/>
            <person name="Tettelin H."/>
            <person name="Glass J.I."/>
            <person name="Rusch D."/>
            <person name="Podicherti R."/>
            <person name="Tsui H.-C.T."/>
            <person name="Winkler M.E."/>
        </authorList>
    </citation>
    <scope>NUCLEOTIDE SEQUENCE</scope>
</reference>
<organism evidence="2">
    <name type="scientific">marine metagenome</name>
    <dbReference type="NCBI Taxonomy" id="408172"/>
    <lineage>
        <taxon>unclassified sequences</taxon>
        <taxon>metagenomes</taxon>
        <taxon>ecological metagenomes</taxon>
    </lineage>
</organism>
<accession>A0A382Z7K9</accession>
<dbReference type="Pfam" id="PF03807">
    <property type="entry name" value="F420_oxidored"/>
    <property type="match status" value="1"/>
</dbReference>
<dbReference type="InterPro" id="IPR036291">
    <property type="entry name" value="NAD(P)-bd_dom_sf"/>
</dbReference>
<dbReference type="SUPFAM" id="SSF51735">
    <property type="entry name" value="NAD(P)-binding Rossmann-fold domains"/>
    <property type="match status" value="1"/>
</dbReference>
<feature type="domain" description="Pyrroline-5-carboxylate reductase catalytic N-terminal" evidence="1">
    <location>
        <begin position="3"/>
        <end position="60"/>
    </location>
</feature>
<sequence>MKKIGIIGKGFVGSAVAHGFSEATGYEAEIKIFDKDPLKRMHSLEELVNSSEIVFISVPTPSNKDGSINLDILSGC</sequence>
<dbReference type="EMBL" id="UINC01181682">
    <property type="protein sequence ID" value="SVD91494.1"/>
    <property type="molecule type" value="Genomic_DNA"/>
</dbReference>
<proteinExistence type="predicted"/>
<gene>
    <name evidence="2" type="ORF">METZ01_LOCUS444348</name>
</gene>
<feature type="non-terminal residue" evidence="2">
    <location>
        <position position="76"/>
    </location>
</feature>
<protein>
    <recommendedName>
        <fullName evidence="1">Pyrroline-5-carboxylate reductase catalytic N-terminal domain-containing protein</fullName>
    </recommendedName>
</protein>
<evidence type="ECO:0000313" key="2">
    <source>
        <dbReference type="EMBL" id="SVD91494.1"/>
    </source>
</evidence>
<dbReference type="InterPro" id="IPR028939">
    <property type="entry name" value="P5C_Rdtase_cat_N"/>
</dbReference>
<dbReference type="Gene3D" id="3.40.50.720">
    <property type="entry name" value="NAD(P)-binding Rossmann-like Domain"/>
    <property type="match status" value="1"/>
</dbReference>